<dbReference type="EnsemblMetazoa" id="XM_038200791.1">
    <property type="protein sequence ID" value="XP_038056719.1"/>
    <property type="gene ID" value="LOC119728519"/>
</dbReference>
<dbReference type="PANTHER" id="PTHR11208">
    <property type="entry name" value="RNA-BINDING PROTEIN RELATED"/>
    <property type="match status" value="1"/>
</dbReference>
<dbReference type="GO" id="GO:0000381">
    <property type="term" value="P:regulation of alternative mRNA splicing, via spliceosome"/>
    <property type="evidence" value="ECO:0007669"/>
    <property type="project" value="TreeGrafter"/>
</dbReference>
<proteinExistence type="predicted"/>
<evidence type="ECO:0000259" key="3">
    <source>
        <dbReference type="SMART" id="SM00322"/>
    </source>
</evidence>
<keyword evidence="5" id="KW-1185">Reference proteome</keyword>
<dbReference type="GeneID" id="119728519"/>
<evidence type="ECO:0000313" key="5">
    <source>
        <dbReference type="Proteomes" id="UP000887568"/>
    </source>
</evidence>
<name>A0A913ZZ19_PATMI</name>
<feature type="region of interest" description="Disordered" evidence="2">
    <location>
        <begin position="184"/>
        <end position="382"/>
    </location>
</feature>
<dbReference type="AlphaFoldDB" id="A0A913ZZ19"/>
<dbReference type="OrthoDB" id="6777263at2759"/>
<dbReference type="SUPFAM" id="SSF54791">
    <property type="entry name" value="Eukaryotic type KH-domain (KH-domain type I)"/>
    <property type="match status" value="1"/>
</dbReference>
<feature type="compositionally biased region" description="Gly residues" evidence="2">
    <location>
        <begin position="271"/>
        <end position="285"/>
    </location>
</feature>
<dbReference type="Pfam" id="PF22675">
    <property type="entry name" value="KH-I_KHDC4-BBP"/>
    <property type="match status" value="1"/>
</dbReference>
<sequence length="428" mass="45363">MMETSEDRSARIKQFKEELEELDLTNCPCATKLINEEIKRLESGTIKPPKYVDIITDKPLKLEVRVLIPVNEHPKFNFVGKLLGPRGNSLKRMQEMTGTRMSILGRGSLRDKKKEDELREEGAEKNAHLNDDLHVLIEVFAPAADAYNRMAYGISEVRKYLIPDPNDEIRQSQLRELALISGSYTEVPPGPGRGFANVGGGGSRGGISPPSPMGRGGGGAGGGGAGGGGGGPPNMPSRFPAPQHQPPQGPGRSFPGPPGGAGTSPSPSVRGGPGGGRGGYQGGFGRQQQPPPSGFNSGRMGPPPAAQQEYNEGYSPRGSDGYSSSGGSAGYQGMGSDNNFGPSGYGGGANNGQSWGDSGARMKAPSPFAPHKDDSHSTSDLLSDSSLETRWMLIYASSKQGHLAFVTPRDLSTKERDVWELFFKSRLP</sequence>
<dbReference type="RefSeq" id="XP_038056719.1">
    <property type="nucleotide sequence ID" value="XM_038200791.1"/>
</dbReference>
<dbReference type="Proteomes" id="UP000887568">
    <property type="component" value="Unplaced"/>
</dbReference>
<feature type="compositionally biased region" description="Low complexity" evidence="2">
    <location>
        <begin position="313"/>
        <end position="326"/>
    </location>
</feature>
<evidence type="ECO:0000256" key="1">
    <source>
        <dbReference type="ARBA" id="ARBA00022884"/>
    </source>
</evidence>
<dbReference type="OMA" id="SYREQPY"/>
<accession>A0A913ZZ19</accession>
<organism evidence="4 5">
    <name type="scientific">Patiria miniata</name>
    <name type="common">Bat star</name>
    <name type="synonym">Asterina miniata</name>
    <dbReference type="NCBI Taxonomy" id="46514"/>
    <lineage>
        <taxon>Eukaryota</taxon>
        <taxon>Metazoa</taxon>
        <taxon>Echinodermata</taxon>
        <taxon>Eleutherozoa</taxon>
        <taxon>Asterozoa</taxon>
        <taxon>Asteroidea</taxon>
        <taxon>Valvatacea</taxon>
        <taxon>Valvatida</taxon>
        <taxon>Asterinidae</taxon>
        <taxon>Patiria</taxon>
    </lineage>
</organism>
<keyword evidence="1" id="KW-0694">RNA-binding</keyword>
<reference evidence="4" key="1">
    <citation type="submission" date="2022-11" db="UniProtKB">
        <authorList>
            <consortium name="EnsemblMetazoa"/>
        </authorList>
    </citation>
    <scope>IDENTIFICATION</scope>
</reference>
<protein>
    <recommendedName>
        <fullName evidence="3">K Homology domain-containing protein</fullName>
    </recommendedName>
</protein>
<dbReference type="CDD" id="cd22384">
    <property type="entry name" value="KH-I_KHDRBS"/>
    <property type="match status" value="1"/>
</dbReference>
<feature type="domain" description="K Homology" evidence="3">
    <location>
        <begin position="60"/>
        <end position="158"/>
    </location>
</feature>
<dbReference type="GO" id="GO:0005634">
    <property type="term" value="C:nucleus"/>
    <property type="evidence" value="ECO:0007669"/>
    <property type="project" value="TreeGrafter"/>
</dbReference>
<evidence type="ECO:0000313" key="4">
    <source>
        <dbReference type="EnsemblMetazoa" id="XP_038056719.1"/>
    </source>
</evidence>
<dbReference type="InterPro" id="IPR004087">
    <property type="entry name" value="KH_dom"/>
</dbReference>
<dbReference type="Gene3D" id="3.30.1370.10">
    <property type="entry name" value="K Homology domain, type 1"/>
    <property type="match status" value="1"/>
</dbReference>
<evidence type="ECO:0000256" key="2">
    <source>
        <dbReference type="SAM" id="MobiDB-lite"/>
    </source>
</evidence>
<dbReference type="InterPro" id="IPR055256">
    <property type="entry name" value="KH_1_KHDC4/BBP-like"/>
</dbReference>
<feature type="compositionally biased region" description="Gly residues" evidence="2">
    <location>
        <begin position="214"/>
        <end position="232"/>
    </location>
</feature>
<dbReference type="SMART" id="SM00322">
    <property type="entry name" value="KH"/>
    <property type="match status" value="1"/>
</dbReference>
<dbReference type="PANTHER" id="PTHR11208:SF42">
    <property type="entry name" value="QUAKING RELATED 54B, ISOFORM E"/>
    <property type="match status" value="1"/>
</dbReference>
<dbReference type="InterPro" id="IPR045071">
    <property type="entry name" value="BBP-like"/>
</dbReference>
<dbReference type="GO" id="GO:0003729">
    <property type="term" value="F:mRNA binding"/>
    <property type="evidence" value="ECO:0007669"/>
    <property type="project" value="TreeGrafter"/>
</dbReference>
<dbReference type="InterPro" id="IPR036612">
    <property type="entry name" value="KH_dom_type_1_sf"/>
</dbReference>